<comment type="caution">
    <text evidence="16">The sequence shown here is derived from an EMBL/GenBank/DDBJ whole genome shotgun (WGS) entry which is preliminary data.</text>
</comment>
<dbReference type="PRINTS" id="PR00463">
    <property type="entry name" value="EP450I"/>
</dbReference>
<dbReference type="InterPro" id="IPR050364">
    <property type="entry name" value="Cytochrome_P450_fung"/>
</dbReference>
<evidence type="ECO:0000256" key="15">
    <source>
        <dbReference type="SAM" id="Phobius"/>
    </source>
</evidence>
<evidence type="ECO:0000256" key="8">
    <source>
        <dbReference type="ARBA" id="ARBA00022989"/>
    </source>
</evidence>
<evidence type="ECO:0000256" key="10">
    <source>
        <dbReference type="ARBA" id="ARBA00023004"/>
    </source>
</evidence>
<dbReference type="InterPro" id="IPR002401">
    <property type="entry name" value="Cyt_P450_E_grp-I"/>
</dbReference>
<keyword evidence="17" id="KW-1185">Reference proteome</keyword>
<evidence type="ECO:0000256" key="1">
    <source>
        <dbReference type="ARBA" id="ARBA00001971"/>
    </source>
</evidence>
<evidence type="ECO:0000256" key="14">
    <source>
        <dbReference type="RuleBase" id="RU000461"/>
    </source>
</evidence>
<dbReference type="InterPro" id="IPR001128">
    <property type="entry name" value="Cyt_P450"/>
</dbReference>
<dbReference type="GO" id="GO:0020037">
    <property type="term" value="F:heme binding"/>
    <property type="evidence" value="ECO:0007669"/>
    <property type="project" value="InterPro"/>
</dbReference>
<keyword evidence="7 13" id="KW-0479">Metal-binding</keyword>
<dbReference type="Gene3D" id="1.10.630.10">
    <property type="entry name" value="Cytochrome P450"/>
    <property type="match status" value="1"/>
</dbReference>
<dbReference type="PROSITE" id="PS51257">
    <property type="entry name" value="PROKAR_LIPOPROTEIN"/>
    <property type="match status" value="1"/>
</dbReference>
<gene>
    <name evidence="16" type="ORF">PsYK624_080090</name>
</gene>
<evidence type="ECO:0000256" key="2">
    <source>
        <dbReference type="ARBA" id="ARBA00004167"/>
    </source>
</evidence>
<protein>
    <submittedName>
        <fullName evidence="16">Cytochrome P450</fullName>
    </submittedName>
</protein>
<evidence type="ECO:0000313" key="17">
    <source>
        <dbReference type="Proteomes" id="UP000703269"/>
    </source>
</evidence>
<dbReference type="Pfam" id="PF00067">
    <property type="entry name" value="p450"/>
    <property type="match status" value="1"/>
</dbReference>
<keyword evidence="11 14" id="KW-0503">Monooxygenase</keyword>
<dbReference type="PRINTS" id="PR00385">
    <property type="entry name" value="P450"/>
</dbReference>
<name>A0A9P3LET4_9APHY</name>
<accession>A0A9P3LET4</accession>
<dbReference type="GO" id="GO:0004497">
    <property type="term" value="F:monooxygenase activity"/>
    <property type="evidence" value="ECO:0007669"/>
    <property type="project" value="UniProtKB-KW"/>
</dbReference>
<dbReference type="SUPFAM" id="SSF48264">
    <property type="entry name" value="Cytochrome P450"/>
    <property type="match status" value="1"/>
</dbReference>
<dbReference type="AlphaFoldDB" id="A0A9P3LET4"/>
<keyword evidence="8 15" id="KW-1133">Transmembrane helix</keyword>
<evidence type="ECO:0000256" key="9">
    <source>
        <dbReference type="ARBA" id="ARBA00023002"/>
    </source>
</evidence>
<dbReference type="PROSITE" id="PS00086">
    <property type="entry name" value="CYTOCHROME_P450"/>
    <property type="match status" value="1"/>
</dbReference>
<keyword evidence="12 15" id="KW-0472">Membrane</keyword>
<evidence type="ECO:0000256" key="7">
    <source>
        <dbReference type="ARBA" id="ARBA00022723"/>
    </source>
</evidence>
<proteinExistence type="inferred from homology"/>
<sequence>MEHLSRLNNATTLASLLACAITAFIVKRRLRRLPLPPGPKRWPIVGNALSFPKEREWLTFMRWGRESDSELVYYEVWGKPFVVINSHRVAVELFERRSALYADRPRMPMLLDLCGWAWDLAFMPYDDTWKLARKLFTQHFRPGAAGRYRDEETRCARELLADLLKDDTHLFEVTRLVFGKLIMSVTYGIDVKSAEDKYITNAQKALFALTATGNVGTYLVDSIPLLKYVPDWVPGAKFQRDAREWRAATEAMAQQPVADVKAAMAEGVAPPSVLRSLLEDYGENASPQEAYAIMSATGTAYEAASETTWSATLTVILAMLLFPDIQAKAHAELDRVVSSDRFPDFSDQPSLPYIMAICKEALRWRTPLPLAVMHRVTKDDIYNGYHIPGSSTVVLNAWAILLDPAQYPNPEPFMPERFLTPSGELDSNTPEPTAAFGYGRRACAGSAMALDTLWIVVTSLLWAFDVRRAVDAEGKEVEVADEYTVGVVCYPAPFKCAMHPRSDSVRALILASG</sequence>
<evidence type="ECO:0000256" key="11">
    <source>
        <dbReference type="ARBA" id="ARBA00023033"/>
    </source>
</evidence>
<dbReference type="InterPro" id="IPR017972">
    <property type="entry name" value="Cyt_P450_CS"/>
</dbReference>
<dbReference type="Proteomes" id="UP000703269">
    <property type="component" value="Unassembled WGS sequence"/>
</dbReference>
<feature type="binding site" description="axial binding residue" evidence="13">
    <location>
        <position position="443"/>
    </location>
    <ligand>
        <name>heme</name>
        <dbReference type="ChEBI" id="CHEBI:30413"/>
    </ligand>
    <ligandPart>
        <name>Fe</name>
        <dbReference type="ChEBI" id="CHEBI:18248"/>
    </ligandPart>
</feature>
<keyword evidence="5 13" id="KW-0349">Heme</keyword>
<comment type="pathway">
    <text evidence="3">Secondary metabolite biosynthesis.</text>
</comment>
<dbReference type="PANTHER" id="PTHR46300">
    <property type="entry name" value="P450, PUTATIVE (EUROFUNG)-RELATED-RELATED"/>
    <property type="match status" value="1"/>
</dbReference>
<evidence type="ECO:0000256" key="5">
    <source>
        <dbReference type="ARBA" id="ARBA00022617"/>
    </source>
</evidence>
<evidence type="ECO:0000256" key="4">
    <source>
        <dbReference type="ARBA" id="ARBA00010617"/>
    </source>
</evidence>
<dbReference type="PANTHER" id="PTHR46300:SF7">
    <property type="entry name" value="P450, PUTATIVE (EUROFUNG)-RELATED"/>
    <property type="match status" value="1"/>
</dbReference>
<evidence type="ECO:0000256" key="12">
    <source>
        <dbReference type="ARBA" id="ARBA00023136"/>
    </source>
</evidence>
<evidence type="ECO:0000256" key="6">
    <source>
        <dbReference type="ARBA" id="ARBA00022692"/>
    </source>
</evidence>
<dbReference type="OrthoDB" id="2789670at2759"/>
<feature type="transmembrane region" description="Helical" evidence="15">
    <location>
        <begin position="6"/>
        <end position="26"/>
    </location>
</feature>
<keyword evidence="6 15" id="KW-0812">Transmembrane</keyword>
<dbReference type="CDD" id="cd11065">
    <property type="entry name" value="CYP64-like"/>
    <property type="match status" value="1"/>
</dbReference>
<comment type="similarity">
    <text evidence="4 14">Belongs to the cytochrome P450 family.</text>
</comment>
<dbReference type="InterPro" id="IPR036396">
    <property type="entry name" value="Cyt_P450_sf"/>
</dbReference>
<dbReference type="GO" id="GO:0016020">
    <property type="term" value="C:membrane"/>
    <property type="evidence" value="ECO:0007669"/>
    <property type="project" value="UniProtKB-SubCell"/>
</dbReference>
<comment type="subcellular location">
    <subcellularLocation>
        <location evidence="2">Membrane</location>
        <topology evidence="2">Single-pass membrane protein</topology>
    </subcellularLocation>
</comment>
<keyword evidence="9 14" id="KW-0560">Oxidoreductase</keyword>
<organism evidence="16 17">
    <name type="scientific">Phanerochaete sordida</name>
    <dbReference type="NCBI Taxonomy" id="48140"/>
    <lineage>
        <taxon>Eukaryota</taxon>
        <taxon>Fungi</taxon>
        <taxon>Dikarya</taxon>
        <taxon>Basidiomycota</taxon>
        <taxon>Agaricomycotina</taxon>
        <taxon>Agaricomycetes</taxon>
        <taxon>Polyporales</taxon>
        <taxon>Phanerochaetaceae</taxon>
        <taxon>Phanerochaete</taxon>
    </lineage>
</organism>
<dbReference type="EMBL" id="BPQB01000023">
    <property type="protein sequence ID" value="GJE91858.1"/>
    <property type="molecule type" value="Genomic_DNA"/>
</dbReference>
<evidence type="ECO:0000256" key="3">
    <source>
        <dbReference type="ARBA" id="ARBA00005179"/>
    </source>
</evidence>
<evidence type="ECO:0000256" key="13">
    <source>
        <dbReference type="PIRSR" id="PIRSR602401-1"/>
    </source>
</evidence>
<keyword evidence="10 13" id="KW-0408">Iron</keyword>
<reference evidence="16 17" key="1">
    <citation type="submission" date="2021-08" db="EMBL/GenBank/DDBJ databases">
        <title>Draft Genome Sequence of Phanerochaete sordida strain YK-624.</title>
        <authorList>
            <person name="Mori T."/>
            <person name="Dohra H."/>
            <person name="Suzuki T."/>
            <person name="Kawagishi H."/>
            <person name="Hirai H."/>
        </authorList>
    </citation>
    <scope>NUCLEOTIDE SEQUENCE [LARGE SCALE GENOMIC DNA]</scope>
    <source>
        <strain evidence="16 17">YK-624</strain>
    </source>
</reference>
<comment type="cofactor">
    <cofactor evidence="1 13">
        <name>heme</name>
        <dbReference type="ChEBI" id="CHEBI:30413"/>
    </cofactor>
</comment>
<evidence type="ECO:0000313" key="16">
    <source>
        <dbReference type="EMBL" id="GJE91858.1"/>
    </source>
</evidence>
<dbReference type="GO" id="GO:0016705">
    <property type="term" value="F:oxidoreductase activity, acting on paired donors, with incorporation or reduction of molecular oxygen"/>
    <property type="evidence" value="ECO:0007669"/>
    <property type="project" value="InterPro"/>
</dbReference>
<dbReference type="GO" id="GO:0005506">
    <property type="term" value="F:iron ion binding"/>
    <property type="evidence" value="ECO:0007669"/>
    <property type="project" value="InterPro"/>
</dbReference>